<accession>A0A2N7VB63</accession>
<proteinExistence type="predicted"/>
<dbReference type="AlphaFoldDB" id="A0A2N7VB63"/>
<reference evidence="2 3" key="1">
    <citation type="submission" date="2018-01" db="EMBL/GenBank/DDBJ databases">
        <title>Whole genome analyses suggest that Burkholderia sensu lato contains two further novel genera in the rhizoxinica-symbiotica group Mycetohabitans gen. nov., and Trinickia gen. nov.: implications for the evolution of diazotrophy and nodulation in the Burkholderiaceae.</title>
        <authorList>
            <person name="Estrada-de los Santos P."/>
            <person name="Palmer M."/>
            <person name="Chavez-Ramirez B."/>
            <person name="Beukes C."/>
            <person name="Steenkamp E.T."/>
            <person name="Hirsch A.M."/>
            <person name="Manyaka P."/>
            <person name="Maluk M."/>
            <person name="Lafos M."/>
            <person name="Crook M."/>
            <person name="Gross E."/>
            <person name="Simon M.F."/>
            <person name="Bueno dos Reis Junior F."/>
            <person name="Poole P.S."/>
            <person name="Venter S.N."/>
            <person name="James E.K."/>
        </authorList>
    </citation>
    <scope>NUCLEOTIDE SEQUENCE [LARGE SCALE GENOMIC DNA]</scope>
    <source>
        <strain evidence="2 3">GIMN1.004</strain>
    </source>
</reference>
<dbReference type="EMBL" id="PNYA01000048">
    <property type="protein sequence ID" value="PMS14396.1"/>
    <property type="molecule type" value="Genomic_DNA"/>
</dbReference>
<gene>
    <name evidence="2" type="ORF">C0Z18_31840</name>
</gene>
<protein>
    <submittedName>
        <fullName evidence="2">Uncharacterized protein</fullName>
    </submittedName>
</protein>
<keyword evidence="3" id="KW-1185">Reference proteome</keyword>
<evidence type="ECO:0000256" key="1">
    <source>
        <dbReference type="SAM" id="MobiDB-lite"/>
    </source>
</evidence>
<feature type="region of interest" description="Disordered" evidence="1">
    <location>
        <begin position="43"/>
        <end position="103"/>
    </location>
</feature>
<sequence length="103" mass="11299">MDIIELARQAGLQVLLDARIGSQTYHSVCGSLPALQRFAEAIEAQARERSPQPRAAPRPRPRSPHHGARRLRKGAPRPETAPCTPRELTGRRPRPAPRSASAV</sequence>
<name>A0A2N7VB63_9BURK</name>
<organism evidence="2 3">
    <name type="scientific">Trinickia dabaoshanensis</name>
    <dbReference type="NCBI Taxonomy" id="564714"/>
    <lineage>
        <taxon>Bacteria</taxon>
        <taxon>Pseudomonadati</taxon>
        <taxon>Pseudomonadota</taxon>
        <taxon>Betaproteobacteria</taxon>
        <taxon>Burkholderiales</taxon>
        <taxon>Burkholderiaceae</taxon>
        <taxon>Trinickia</taxon>
    </lineage>
</organism>
<evidence type="ECO:0000313" key="2">
    <source>
        <dbReference type="EMBL" id="PMS14396.1"/>
    </source>
</evidence>
<dbReference type="Proteomes" id="UP000235616">
    <property type="component" value="Unassembled WGS sequence"/>
</dbReference>
<evidence type="ECO:0000313" key="3">
    <source>
        <dbReference type="Proteomes" id="UP000235616"/>
    </source>
</evidence>
<comment type="caution">
    <text evidence="2">The sequence shown here is derived from an EMBL/GenBank/DDBJ whole genome shotgun (WGS) entry which is preliminary data.</text>
</comment>
<feature type="compositionally biased region" description="Basic residues" evidence="1">
    <location>
        <begin position="57"/>
        <end position="75"/>
    </location>
</feature>